<dbReference type="Pfam" id="PF05345">
    <property type="entry name" value="He_PIG"/>
    <property type="match status" value="2"/>
</dbReference>
<dbReference type="SUPFAM" id="SSF50939">
    <property type="entry name" value="Sialidases"/>
    <property type="match status" value="2"/>
</dbReference>
<dbReference type="Proteomes" id="UP001500037">
    <property type="component" value="Unassembled WGS sequence"/>
</dbReference>
<feature type="domain" description="Dystroglycan-type cadherin-like" evidence="2">
    <location>
        <begin position="492"/>
        <end position="580"/>
    </location>
</feature>
<dbReference type="Gene3D" id="2.120.10.10">
    <property type="match status" value="2"/>
</dbReference>
<dbReference type="InterPro" id="IPR013783">
    <property type="entry name" value="Ig-like_fold"/>
</dbReference>
<dbReference type="Gene3D" id="2.60.120.260">
    <property type="entry name" value="Galactose-binding domain-like"/>
    <property type="match status" value="1"/>
</dbReference>
<evidence type="ECO:0000256" key="1">
    <source>
        <dbReference type="SAM" id="SignalP"/>
    </source>
</evidence>
<reference evidence="3 4" key="1">
    <citation type="journal article" date="2019" name="Int. J. Syst. Evol. Microbiol.">
        <title>The Global Catalogue of Microorganisms (GCM) 10K type strain sequencing project: providing services to taxonomists for standard genome sequencing and annotation.</title>
        <authorList>
            <consortium name="The Broad Institute Genomics Platform"/>
            <consortium name="The Broad Institute Genome Sequencing Center for Infectious Disease"/>
            <person name="Wu L."/>
            <person name="Ma J."/>
        </authorList>
    </citation>
    <scope>NUCLEOTIDE SEQUENCE [LARGE SCALE GENOMIC DNA]</scope>
    <source>
        <strain evidence="3 4">JCM 13004</strain>
    </source>
</reference>
<dbReference type="SUPFAM" id="SSF49313">
    <property type="entry name" value="Cadherin-like"/>
    <property type="match status" value="2"/>
</dbReference>
<dbReference type="Gene3D" id="2.60.40.10">
    <property type="entry name" value="Immunoglobulins"/>
    <property type="match status" value="2"/>
</dbReference>
<dbReference type="EMBL" id="BAAALF010000008">
    <property type="protein sequence ID" value="GAA1220487.1"/>
    <property type="molecule type" value="Genomic_DNA"/>
</dbReference>
<sequence length="818" mass="81829">MSGLVRKGSLLLAGALAAATAFTAPASAAGAQAAPHGPHAPRVTTPALTQVSSDPYADAQAQHATEVEPDTFAYGSTVVSAFQVGRVSGGGASNIGWATSGDGGQSWTHGFMPSATTNTGGRFVAASDASVAYDAKDGVWMVSWLGITSGSEVDVELSRSTDGGHTWGSPVALSTGTFDDKNWTVCDDHASSPYYGRCYTEYDDANAGDAEHMRTSTDGGATWGAQLSPADSPSGLGGQPVVQPNGTVVVPFSSASSDAERSFASTNGGASWGSSVQIATVSHHPVAGLEDLAAHLAPRGPRDTLRESPLPSAEVDASGKVYAVWSDCRFRTNCTSNDIILSTSTNGTTWSAPVRVPIDAATSTVDHFTAGIGVDPSSSGGTARLALTYYYYPNASCTDTTCQLDAGYVSSADGGTTWSAPVQLAGPMTLAWLPNTSQGRMFGDYISTSVLAGGNAVPVIPVAHAPSGSTFDVAMYAPTGGLPIGQAPGNTVTVTNPGNQTSTAGTALSLQIAGTDSGGAALTYTATGLPAGLSISAAGLISGTPTTAGTSSVTVRATDTTGASGQTSFSWTVNPTGGTETVSVTNPGNQTSTAGTAASLQIAGTDSAGKQLGYSATGLPAGLSISAAGLISGTPTTAGTSSVTVTASSGTASGSTSFTWTVNPASGCGSPGQKLGNPGFETGSASPWTASAGVVDNSSSEPAHSGSWKAWLDGYGSTHTDTLAQSVAIPAGCSATLNFYLHVDTAETGTTAYDTLKLQIGSTTLASYSNLNKGTGYTLCSVDLSSYAGQTVTLKFTGTEDSSLQTSFVIDDTALNAS</sequence>
<feature type="signal peptide" evidence="1">
    <location>
        <begin position="1"/>
        <end position="28"/>
    </location>
</feature>
<dbReference type="InterPro" id="IPR015919">
    <property type="entry name" value="Cadherin-like_sf"/>
</dbReference>
<dbReference type="SMART" id="SM00736">
    <property type="entry name" value="CADG"/>
    <property type="match status" value="2"/>
</dbReference>
<feature type="chain" id="PRO_5045673068" description="Dystroglycan-type cadherin-like domain-containing protein" evidence="1">
    <location>
        <begin position="29"/>
        <end position="818"/>
    </location>
</feature>
<evidence type="ECO:0000313" key="4">
    <source>
        <dbReference type="Proteomes" id="UP001500037"/>
    </source>
</evidence>
<proteinExistence type="predicted"/>
<dbReference type="CDD" id="cd15482">
    <property type="entry name" value="Sialidase_non-viral"/>
    <property type="match status" value="1"/>
</dbReference>
<organism evidence="3 4">
    <name type="scientific">Kitasatospora nipponensis</name>
    <dbReference type="NCBI Taxonomy" id="258049"/>
    <lineage>
        <taxon>Bacteria</taxon>
        <taxon>Bacillati</taxon>
        <taxon>Actinomycetota</taxon>
        <taxon>Actinomycetes</taxon>
        <taxon>Kitasatosporales</taxon>
        <taxon>Streptomycetaceae</taxon>
        <taxon>Kitasatospora</taxon>
    </lineage>
</organism>
<dbReference type="InterPro" id="IPR011040">
    <property type="entry name" value="Sialidase"/>
</dbReference>
<feature type="domain" description="Dystroglycan-type cadherin-like" evidence="2">
    <location>
        <begin position="582"/>
        <end position="669"/>
    </location>
</feature>
<evidence type="ECO:0000259" key="2">
    <source>
        <dbReference type="SMART" id="SM00736"/>
    </source>
</evidence>
<name>A0ABN1VR65_9ACTN</name>
<dbReference type="Pfam" id="PF13088">
    <property type="entry name" value="BNR_2"/>
    <property type="match status" value="1"/>
</dbReference>
<keyword evidence="1" id="KW-0732">Signal</keyword>
<dbReference type="InterPro" id="IPR036278">
    <property type="entry name" value="Sialidase_sf"/>
</dbReference>
<accession>A0ABN1VR65</accession>
<comment type="caution">
    <text evidence="3">The sequence shown here is derived from an EMBL/GenBank/DDBJ whole genome shotgun (WGS) entry which is preliminary data.</text>
</comment>
<dbReference type="InterPro" id="IPR006644">
    <property type="entry name" value="Cadg"/>
</dbReference>
<keyword evidence="4" id="KW-1185">Reference proteome</keyword>
<evidence type="ECO:0000313" key="3">
    <source>
        <dbReference type="EMBL" id="GAA1220487.1"/>
    </source>
</evidence>
<protein>
    <recommendedName>
        <fullName evidence="2">Dystroglycan-type cadherin-like domain-containing protein</fullName>
    </recommendedName>
</protein>
<gene>
    <name evidence="3" type="ORF">GCM10009665_08200</name>
</gene>
<dbReference type="RefSeq" id="WP_344439260.1">
    <property type="nucleotide sequence ID" value="NZ_BAAALF010000008.1"/>
</dbReference>